<reference evidence="2" key="1">
    <citation type="submission" date="2025-08" db="UniProtKB">
        <authorList>
            <consortium name="Ensembl"/>
        </authorList>
    </citation>
    <scope>IDENTIFICATION</scope>
</reference>
<evidence type="ECO:0000313" key="2">
    <source>
        <dbReference type="Ensembl" id="ENSANIP00000008189.1"/>
    </source>
</evidence>
<dbReference type="InterPro" id="IPR007110">
    <property type="entry name" value="Ig-like_dom"/>
</dbReference>
<dbReference type="Ensembl" id="ENSANIT00000008473.1">
    <property type="protein sequence ID" value="ENSANIP00000008189.1"/>
    <property type="gene ID" value="ENSANIG00000005537.1"/>
</dbReference>
<feature type="domain" description="Ig-like" evidence="1">
    <location>
        <begin position="33"/>
        <end position="78"/>
    </location>
</feature>
<dbReference type="SUPFAM" id="SSF48726">
    <property type="entry name" value="Immunoglobulin"/>
    <property type="match status" value="1"/>
</dbReference>
<dbReference type="InterPro" id="IPR036179">
    <property type="entry name" value="Ig-like_dom_sf"/>
</dbReference>
<reference evidence="2" key="2">
    <citation type="submission" date="2025-09" db="UniProtKB">
        <authorList>
            <consortium name="Ensembl"/>
        </authorList>
    </citation>
    <scope>IDENTIFICATION</scope>
</reference>
<proteinExistence type="predicted"/>
<protein>
    <recommendedName>
        <fullName evidence="1">Ig-like domain-containing protein</fullName>
    </recommendedName>
</protein>
<dbReference type="Proteomes" id="UP000694541">
    <property type="component" value="Unplaced"/>
</dbReference>
<accession>A0A8B9MFP4</accession>
<name>A0A8B9MFP4_9AVES</name>
<dbReference type="PROSITE" id="PS50835">
    <property type="entry name" value="IG_LIKE"/>
    <property type="match status" value="1"/>
</dbReference>
<evidence type="ECO:0000259" key="1">
    <source>
        <dbReference type="PROSITE" id="PS50835"/>
    </source>
</evidence>
<dbReference type="InterPro" id="IPR013783">
    <property type="entry name" value="Ig-like_fold"/>
</dbReference>
<dbReference type="AlphaFoldDB" id="A0A8B9MFP4"/>
<dbReference type="Gene3D" id="2.60.40.10">
    <property type="entry name" value="Immunoglobulins"/>
    <property type="match status" value="1"/>
</dbReference>
<organism evidence="2 3">
    <name type="scientific">Accipiter nisus</name>
    <name type="common">Eurasian sparrowhawk</name>
    <dbReference type="NCBI Taxonomy" id="211598"/>
    <lineage>
        <taxon>Eukaryota</taxon>
        <taxon>Metazoa</taxon>
        <taxon>Chordata</taxon>
        <taxon>Craniata</taxon>
        <taxon>Vertebrata</taxon>
        <taxon>Euteleostomi</taxon>
        <taxon>Archelosauria</taxon>
        <taxon>Archosauria</taxon>
        <taxon>Dinosauria</taxon>
        <taxon>Saurischia</taxon>
        <taxon>Theropoda</taxon>
        <taxon>Coelurosauria</taxon>
        <taxon>Aves</taxon>
        <taxon>Neognathae</taxon>
        <taxon>Neoaves</taxon>
        <taxon>Telluraves</taxon>
        <taxon>Accipitrimorphae</taxon>
        <taxon>Accipitriformes</taxon>
        <taxon>Accipitridae</taxon>
        <taxon>Accipitrinae</taxon>
        <taxon>Accipiter</taxon>
    </lineage>
</organism>
<keyword evidence="3" id="KW-1185">Reference proteome</keyword>
<sequence>KCLSHLFPTLLKNVPLNSDLYRNLIRFSCDNYIDVLQQPQDKVSVTAGETLTLTCTTSGTGPLGPVEWLKGHLPPCDA</sequence>
<evidence type="ECO:0000313" key="3">
    <source>
        <dbReference type="Proteomes" id="UP000694541"/>
    </source>
</evidence>